<reference evidence="9" key="1">
    <citation type="submission" date="2020-06" db="EMBL/GenBank/DDBJ databases">
        <authorList>
            <consortium name="Plant Systems Biology data submission"/>
        </authorList>
    </citation>
    <scope>NUCLEOTIDE SEQUENCE</scope>
    <source>
        <strain evidence="9">D6</strain>
    </source>
</reference>
<comment type="similarity">
    <text evidence="2">Belongs to the CRT-like transporter family.</text>
</comment>
<feature type="compositionally biased region" description="Acidic residues" evidence="7">
    <location>
        <begin position="56"/>
        <end position="73"/>
    </location>
</feature>
<feature type="transmembrane region" description="Helical" evidence="8">
    <location>
        <begin position="420"/>
        <end position="441"/>
    </location>
</feature>
<keyword evidence="10" id="KW-1185">Reference proteome</keyword>
<evidence type="ECO:0000256" key="6">
    <source>
        <dbReference type="ARBA" id="ARBA00023136"/>
    </source>
</evidence>
<keyword evidence="3" id="KW-0813">Transport</keyword>
<evidence type="ECO:0000313" key="10">
    <source>
        <dbReference type="Proteomes" id="UP001153069"/>
    </source>
</evidence>
<dbReference type="OrthoDB" id="416555at2759"/>
<dbReference type="AlphaFoldDB" id="A0A9N8DZ55"/>
<evidence type="ECO:0000256" key="5">
    <source>
        <dbReference type="ARBA" id="ARBA00022989"/>
    </source>
</evidence>
<name>A0A9N8DZ55_9STRA</name>
<feature type="compositionally biased region" description="Low complexity" evidence="7">
    <location>
        <begin position="12"/>
        <end position="26"/>
    </location>
</feature>
<feature type="compositionally biased region" description="Acidic residues" evidence="7">
    <location>
        <begin position="284"/>
        <end position="296"/>
    </location>
</feature>
<feature type="transmembrane region" description="Helical" evidence="8">
    <location>
        <begin position="182"/>
        <end position="203"/>
    </location>
</feature>
<evidence type="ECO:0000256" key="2">
    <source>
        <dbReference type="ARBA" id="ARBA00006690"/>
    </source>
</evidence>
<evidence type="ECO:0000256" key="7">
    <source>
        <dbReference type="SAM" id="MobiDB-lite"/>
    </source>
</evidence>
<accession>A0A9N8DZ55</accession>
<evidence type="ECO:0000256" key="8">
    <source>
        <dbReference type="SAM" id="Phobius"/>
    </source>
</evidence>
<sequence>MLRQAMDAAEGQFQQQQQHQYHQQQQDETARLLSSSIPPPSEATTGGFGTAHAPVYDEEDESMLEDESEDDWSEQQRSRQQPPGMTRKAWDSIRNAFLLVANVENLWDSPVPNQPSGGDGYRSNMMYTNGTSSSAASVARLRRRSYLIVLFWFFVLAGAYAMERSTFKLLVDRAGPFRLFSVEMVTLTHALMLGAWMVVSSIYQSRQEQDEGSRISLGIPLVDVGYMALLDTFHLLLVFLTGRYVCPTLTVILVQFTLPLSAFLTQFVHSDGRCAQCFCRNSDSDDNSSDGDDNRDEEGNAQQERGFGGSSYQQQQAGDSNGGDNQSTTNSEGMPLPGWGGLSAEHLWGSLILSLAVLLASLPSFYSIINPSFFAYADQIPIQTAYNTLIYVSSCFPAAASQLYKEHVFLQSKQPVNASYLNFLLSLFQFILASIMTPLVFGLQGLGAGEDWTSLYPSSHFSNNFLSGLKCFLGLLPEDAAQQNFPEPANCDLSMGLVIVHAFSIVAVGCAVDKIVNAGATKAMYRGISAGIIVAVLLMYEYDMHTTRFNYGPAIDALNLVCLILLIVGAEVYHRVSLTDSVFETVYPTVEGLYEDEE</sequence>
<feature type="region of interest" description="Disordered" evidence="7">
    <location>
        <begin position="1"/>
        <end position="87"/>
    </location>
</feature>
<dbReference type="EMBL" id="CAICTM010000485">
    <property type="protein sequence ID" value="CAB9511462.1"/>
    <property type="molecule type" value="Genomic_DNA"/>
</dbReference>
<feature type="region of interest" description="Disordered" evidence="7">
    <location>
        <begin position="282"/>
        <end position="335"/>
    </location>
</feature>
<comment type="caution">
    <text evidence="9">The sequence shown here is derived from an EMBL/GenBank/DDBJ whole genome shotgun (WGS) entry which is preliminary data.</text>
</comment>
<protein>
    <recommendedName>
        <fullName evidence="11">Transmembrane protein</fullName>
    </recommendedName>
</protein>
<feature type="transmembrane region" description="Helical" evidence="8">
    <location>
        <begin position="145"/>
        <end position="162"/>
    </location>
</feature>
<evidence type="ECO:0008006" key="11">
    <source>
        <dbReference type="Google" id="ProtNLM"/>
    </source>
</evidence>
<feature type="transmembrane region" description="Helical" evidence="8">
    <location>
        <begin position="524"/>
        <end position="542"/>
    </location>
</feature>
<dbReference type="Pfam" id="PF08627">
    <property type="entry name" value="CRT-like"/>
    <property type="match status" value="1"/>
</dbReference>
<feature type="transmembrane region" description="Helical" evidence="8">
    <location>
        <begin position="554"/>
        <end position="573"/>
    </location>
</feature>
<proteinExistence type="inferred from homology"/>
<evidence type="ECO:0000313" key="9">
    <source>
        <dbReference type="EMBL" id="CAB9511462.1"/>
    </source>
</evidence>
<dbReference type="GO" id="GO:0016020">
    <property type="term" value="C:membrane"/>
    <property type="evidence" value="ECO:0007669"/>
    <property type="project" value="UniProtKB-SubCell"/>
</dbReference>
<keyword evidence="4 8" id="KW-0812">Transmembrane</keyword>
<feature type="compositionally biased region" description="Polar residues" evidence="7">
    <location>
        <begin position="310"/>
        <end position="332"/>
    </location>
</feature>
<comment type="subcellular location">
    <subcellularLocation>
        <location evidence="1">Membrane</location>
        <topology evidence="1">Multi-pass membrane protein</topology>
    </subcellularLocation>
</comment>
<keyword evidence="6 8" id="KW-0472">Membrane</keyword>
<feature type="transmembrane region" description="Helical" evidence="8">
    <location>
        <begin position="493"/>
        <end position="512"/>
    </location>
</feature>
<gene>
    <name evidence="9" type="ORF">SEMRO_486_G152610.1</name>
</gene>
<dbReference type="Proteomes" id="UP001153069">
    <property type="component" value="Unassembled WGS sequence"/>
</dbReference>
<dbReference type="InterPro" id="IPR013936">
    <property type="entry name" value="CRT-like"/>
</dbReference>
<organism evidence="9 10">
    <name type="scientific">Seminavis robusta</name>
    <dbReference type="NCBI Taxonomy" id="568900"/>
    <lineage>
        <taxon>Eukaryota</taxon>
        <taxon>Sar</taxon>
        <taxon>Stramenopiles</taxon>
        <taxon>Ochrophyta</taxon>
        <taxon>Bacillariophyta</taxon>
        <taxon>Bacillariophyceae</taxon>
        <taxon>Bacillariophycidae</taxon>
        <taxon>Naviculales</taxon>
        <taxon>Naviculaceae</taxon>
        <taxon>Seminavis</taxon>
    </lineage>
</organism>
<evidence type="ECO:0000256" key="4">
    <source>
        <dbReference type="ARBA" id="ARBA00022692"/>
    </source>
</evidence>
<keyword evidence="5 8" id="KW-1133">Transmembrane helix</keyword>
<feature type="transmembrane region" description="Helical" evidence="8">
    <location>
        <begin position="347"/>
        <end position="369"/>
    </location>
</feature>
<evidence type="ECO:0000256" key="1">
    <source>
        <dbReference type="ARBA" id="ARBA00004141"/>
    </source>
</evidence>
<evidence type="ECO:0000256" key="3">
    <source>
        <dbReference type="ARBA" id="ARBA00022448"/>
    </source>
</evidence>